<feature type="signal peptide" evidence="3">
    <location>
        <begin position="1"/>
        <end position="21"/>
    </location>
</feature>
<protein>
    <recommendedName>
        <fullName evidence="4">DOMON domain-containing protein</fullName>
    </recommendedName>
</protein>
<dbReference type="Proteomes" id="UP000054408">
    <property type="component" value="Unassembled WGS sequence"/>
</dbReference>
<dbReference type="Pfam" id="PF03351">
    <property type="entry name" value="DOMON"/>
    <property type="match status" value="1"/>
</dbReference>
<evidence type="ECO:0000256" key="1">
    <source>
        <dbReference type="SAM" id="MobiDB-lite"/>
    </source>
</evidence>
<keyword evidence="2" id="KW-0812">Transmembrane</keyword>
<dbReference type="PROSITE" id="PS50836">
    <property type="entry name" value="DOMON"/>
    <property type="match status" value="1"/>
</dbReference>
<gene>
    <name evidence="5" type="ORF">AMSG_10721</name>
</gene>
<keyword evidence="3" id="KW-0732">Signal</keyword>
<dbReference type="AlphaFoldDB" id="A0A0L0DS74"/>
<name>A0A0L0DS74_THETB</name>
<reference evidence="5 6" key="1">
    <citation type="submission" date="2010-05" db="EMBL/GenBank/DDBJ databases">
        <title>The Genome Sequence of Thecamonas trahens ATCC 50062.</title>
        <authorList>
            <consortium name="The Broad Institute Genome Sequencing Platform"/>
            <person name="Russ C."/>
            <person name="Cuomo C."/>
            <person name="Shea T."/>
            <person name="Young S.K."/>
            <person name="Zeng Q."/>
            <person name="Koehrsen M."/>
            <person name="Haas B."/>
            <person name="Borodovsky M."/>
            <person name="Guigo R."/>
            <person name="Alvarado L."/>
            <person name="Berlin A."/>
            <person name="Bochicchio J."/>
            <person name="Borenstein D."/>
            <person name="Chapman S."/>
            <person name="Chen Z."/>
            <person name="Freedman E."/>
            <person name="Gellesch M."/>
            <person name="Goldberg J."/>
            <person name="Griggs A."/>
            <person name="Gujja S."/>
            <person name="Heilman E."/>
            <person name="Heiman D."/>
            <person name="Hepburn T."/>
            <person name="Howarth C."/>
            <person name="Jen D."/>
            <person name="Larson L."/>
            <person name="Mehta T."/>
            <person name="Park D."/>
            <person name="Pearson M."/>
            <person name="Roberts A."/>
            <person name="Saif S."/>
            <person name="Shenoy N."/>
            <person name="Sisk P."/>
            <person name="Stolte C."/>
            <person name="Sykes S."/>
            <person name="Thomson T."/>
            <person name="Walk T."/>
            <person name="White J."/>
            <person name="Yandava C."/>
            <person name="Burger G."/>
            <person name="Gray M.W."/>
            <person name="Holland P.W.H."/>
            <person name="King N."/>
            <person name="Lang F.B.F."/>
            <person name="Roger A.J."/>
            <person name="Ruiz-Trillo I."/>
            <person name="Lander E."/>
            <person name="Nusbaum C."/>
        </authorList>
    </citation>
    <scope>NUCLEOTIDE SEQUENCE [LARGE SCALE GENOMIC DNA]</scope>
    <source>
        <strain evidence="5 6">ATCC 50062</strain>
    </source>
</reference>
<accession>A0A0L0DS74</accession>
<dbReference type="InterPro" id="IPR045266">
    <property type="entry name" value="DOH_DOMON"/>
</dbReference>
<feature type="transmembrane region" description="Helical" evidence="2">
    <location>
        <begin position="215"/>
        <end position="234"/>
    </location>
</feature>
<feature type="compositionally biased region" description="Low complexity" evidence="1">
    <location>
        <begin position="200"/>
        <end position="210"/>
    </location>
</feature>
<evidence type="ECO:0000256" key="2">
    <source>
        <dbReference type="SAM" id="Phobius"/>
    </source>
</evidence>
<keyword evidence="2" id="KW-0472">Membrane</keyword>
<feature type="compositionally biased region" description="Pro residues" evidence="1">
    <location>
        <begin position="185"/>
        <end position="199"/>
    </location>
</feature>
<evidence type="ECO:0000313" key="5">
    <source>
        <dbReference type="EMBL" id="KNC55120.1"/>
    </source>
</evidence>
<dbReference type="RefSeq" id="XP_013753301.1">
    <property type="nucleotide sequence ID" value="XM_013897847.1"/>
</dbReference>
<dbReference type="Gene3D" id="2.60.40.1210">
    <property type="entry name" value="Cellobiose dehydrogenase, cytochrome domain"/>
    <property type="match status" value="1"/>
</dbReference>
<evidence type="ECO:0000259" key="4">
    <source>
        <dbReference type="PROSITE" id="PS50836"/>
    </source>
</evidence>
<keyword evidence="2" id="KW-1133">Transmembrane helix</keyword>
<keyword evidence="6" id="KW-1185">Reference proteome</keyword>
<feature type="chain" id="PRO_5005537723" description="DOMON domain-containing protein" evidence="3">
    <location>
        <begin position="22"/>
        <end position="235"/>
    </location>
</feature>
<dbReference type="STRING" id="461836.A0A0L0DS74"/>
<sequence>MRNVTITALVALALLAGVAMGMPTRSYDSCMAVTQLSSSYNYRLYWNQLNSSSTSISIAMEAQVGGWVGFGVGGEPTMIDIDTQVGMMAGGGVVVDGYSDGPNQPPMDTNNDNTNVAVKYENGILTAEFDRVLNTGQVKDNVWIAGSNSIVAAVNDGTPPEVDSEYSRHDEAVRFPVDFTTTSSCPPPPPPASPPPPSNSPVTTNSPTVSGSASAVPMMIPAVLAAIAAIVVAMA</sequence>
<feature type="region of interest" description="Disordered" evidence="1">
    <location>
        <begin position="180"/>
        <end position="211"/>
    </location>
</feature>
<dbReference type="GeneID" id="25568880"/>
<evidence type="ECO:0000313" key="6">
    <source>
        <dbReference type="Proteomes" id="UP000054408"/>
    </source>
</evidence>
<dbReference type="CDD" id="cd09631">
    <property type="entry name" value="DOMON_DOH"/>
    <property type="match status" value="1"/>
</dbReference>
<dbReference type="EMBL" id="GL349495">
    <property type="protein sequence ID" value="KNC55120.1"/>
    <property type="molecule type" value="Genomic_DNA"/>
</dbReference>
<feature type="domain" description="DOMON" evidence="4">
    <location>
        <begin position="40"/>
        <end position="157"/>
    </location>
</feature>
<dbReference type="InterPro" id="IPR005018">
    <property type="entry name" value="DOMON_domain"/>
</dbReference>
<evidence type="ECO:0000256" key="3">
    <source>
        <dbReference type="SAM" id="SignalP"/>
    </source>
</evidence>
<organism evidence="5 6">
    <name type="scientific">Thecamonas trahens ATCC 50062</name>
    <dbReference type="NCBI Taxonomy" id="461836"/>
    <lineage>
        <taxon>Eukaryota</taxon>
        <taxon>Apusozoa</taxon>
        <taxon>Apusomonadida</taxon>
        <taxon>Apusomonadidae</taxon>
        <taxon>Thecamonas</taxon>
    </lineage>
</organism>
<proteinExistence type="predicted"/>